<keyword evidence="1" id="KW-1133">Transmembrane helix</keyword>
<feature type="transmembrane region" description="Helical" evidence="1">
    <location>
        <begin position="309"/>
        <end position="334"/>
    </location>
</feature>
<organism evidence="3 4">
    <name type="scientific">Clostridium fermenticellae</name>
    <dbReference type="NCBI Taxonomy" id="2068654"/>
    <lineage>
        <taxon>Bacteria</taxon>
        <taxon>Bacillati</taxon>
        <taxon>Bacillota</taxon>
        <taxon>Clostridia</taxon>
        <taxon>Eubacteriales</taxon>
        <taxon>Clostridiaceae</taxon>
        <taxon>Clostridium</taxon>
    </lineage>
</organism>
<feature type="transmembrane region" description="Helical" evidence="1">
    <location>
        <begin position="202"/>
        <end position="220"/>
    </location>
</feature>
<dbReference type="Pfam" id="PF09546">
    <property type="entry name" value="Spore_III_AE"/>
    <property type="match status" value="1"/>
</dbReference>
<evidence type="ECO:0000313" key="3">
    <source>
        <dbReference type="EMBL" id="AYD40597.1"/>
    </source>
</evidence>
<proteinExistence type="predicted"/>
<dbReference type="AlphaFoldDB" id="A0A386H4D8"/>
<feature type="transmembrane region" description="Helical" evidence="1">
    <location>
        <begin position="240"/>
        <end position="261"/>
    </location>
</feature>
<evidence type="ECO:0000313" key="4">
    <source>
        <dbReference type="Proteomes" id="UP000266301"/>
    </source>
</evidence>
<dbReference type="RefSeq" id="WP_119972593.1">
    <property type="nucleotide sequence ID" value="NZ_CP032416.1"/>
</dbReference>
<dbReference type="Proteomes" id="UP000266301">
    <property type="component" value="Chromosome"/>
</dbReference>
<dbReference type="EMBL" id="CP032416">
    <property type="protein sequence ID" value="AYD40597.1"/>
    <property type="molecule type" value="Genomic_DNA"/>
</dbReference>
<evidence type="ECO:0000256" key="1">
    <source>
        <dbReference type="SAM" id="Phobius"/>
    </source>
</evidence>
<feature type="signal peptide" evidence="2">
    <location>
        <begin position="1"/>
        <end position="20"/>
    </location>
</feature>
<evidence type="ECO:0000256" key="2">
    <source>
        <dbReference type="SAM" id="SignalP"/>
    </source>
</evidence>
<dbReference type="OrthoDB" id="1706761at2"/>
<protein>
    <submittedName>
        <fullName evidence="3">Stage III sporulation protein AE</fullName>
    </submittedName>
</protein>
<accession>A0A386H4D8</accession>
<keyword evidence="1" id="KW-0472">Membrane</keyword>
<feature type="transmembrane region" description="Helical" evidence="1">
    <location>
        <begin position="101"/>
        <end position="118"/>
    </location>
</feature>
<dbReference type="KEGG" id="cfer:D4Z93_08675"/>
<dbReference type="NCBIfam" id="TIGR02829">
    <property type="entry name" value="spore_III_AE"/>
    <property type="match status" value="1"/>
</dbReference>
<sequence>MKKVILILFMLLEISFNVQAADINSNYSKNNIQDTESSQKIEQFYDYISNMKTKYELMNEFDVKSYVKNFMKTGDGKFDNKQLIKALITYSMKETLSSLKLLSMVVIIVIICALLTNLQKAFSDENLSNIAYYACYSLIIIIIAKSFYIGVDIARTTINDMTNFMTALVPILIMLVGSVGGVVEAAVMNPIILGAITISARLFMNIIIPIITMAFVLQFVNNLSLDYKVDKLTGLLNQCVLWAQGIIMTVFIGIITVRGITAKTIDQVAAKTAKFAVDNFVPIVGKSLSDAVSTVAGYSILLKNAISSVGLVILVCIMLLPIIKILIIAVSYKLTAALIEPISDSRVVNCLTSAGNSLILVMSSLICVSIMFFIMIAIIASAGKVILTG</sequence>
<name>A0A386H4D8_9CLOT</name>
<feature type="transmembrane region" description="Helical" evidence="1">
    <location>
        <begin position="354"/>
        <end position="380"/>
    </location>
</feature>
<feature type="transmembrane region" description="Helical" evidence="1">
    <location>
        <begin position="130"/>
        <end position="151"/>
    </location>
</feature>
<gene>
    <name evidence="3" type="primary">spoIIIAE</name>
    <name evidence="3" type="ORF">D4Z93_08675</name>
</gene>
<reference evidence="3 4" key="1">
    <citation type="journal article" date="2019" name="Int. J. Syst. Evol. Microbiol.">
        <title>Clostridium fermenticellae sp. nov., isolated from the mud in a fermentation cellar for the production of the Chinese liquor, baijiu.</title>
        <authorList>
            <person name="Xu P.X."/>
            <person name="Chai L.J."/>
            <person name="Qiu T."/>
            <person name="Zhang X.J."/>
            <person name="Lu Z.M."/>
            <person name="Xiao C."/>
            <person name="Wang S.T."/>
            <person name="Shen C.H."/>
            <person name="Shi J.S."/>
            <person name="Xu Z.H."/>
        </authorList>
    </citation>
    <scope>NUCLEOTIDE SEQUENCE [LARGE SCALE GENOMIC DNA]</scope>
    <source>
        <strain evidence="3 4">JN500901</strain>
    </source>
</reference>
<feature type="transmembrane region" description="Helical" evidence="1">
    <location>
        <begin position="171"/>
        <end position="195"/>
    </location>
</feature>
<feature type="chain" id="PRO_5017470422" evidence="2">
    <location>
        <begin position="21"/>
        <end position="389"/>
    </location>
</feature>
<dbReference type="InterPro" id="IPR014194">
    <property type="entry name" value="Spore_III_AE"/>
</dbReference>
<keyword evidence="2" id="KW-0732">Signal</keyword>
<keyword evidence="4" id="KW-1185">Reference proteome</keyword>
<keyword evidence="1" id="KW-0812">Transmembrane</keyword>